<feature type="transmembrane region" description="Helical" evidence="1">
    <location>
        <begin position="104"/>
        <end position="124"/>
    </location>
</feature>
<keyword evidence="1" id="KW-0472">Membrane</keyword>
<feature type="transmembrane region" description="Helical" evidence="1">
    <location>
        <begin position="509"/>
        <end position="534"/>
    </location>
</feature>
<evidence type="ECO:0000313" key="3">
    <source>
        <dbReference type="EMBL" id="KAK1757030.1"/>
    </source>
</evidence>
<feature type="transmembrane region" description="Helical" evidence="1">
    <location>
        <begin position="611"/>
        <end position="637"/>
    </location>
</feature>
<protein>
    <submittedName>
        <fullName evidence="3">Uncharacterized protein</fullName>
    </submittedName>
</protein>
<dbReference type="Proteomes" id="UP001239445">
    <property type="component" value="Unassembled WGS sequence"/>
</dbReference>
<feature type="transmembrane region" description="Helical" evidence="1">
    <location>
        <begin position="555"/>
        <end position="576"/>
    </location>
</feature>
<accession>A0AAJ0BFN9</accession>
<feature type="transmembrane region" description="Helical" evidence="1">
    <location>
        <begin position="341"/>
        <end position="364"/>
    </location>
</feature>
<evidence type="ECO:0000256" key="2">
    <source>
        <dbReference type="SAM" id="SignalP"/>
    </source>
</evidence>
<evidence type="ECO:0000256" key="1">
    <source>
        <dbReference type="SAM" id="Phobius"/>
    </source>
</evidence>
<gene>
    <name evidence="3" type="ORF">QBC47DRAFT_443745</name>
</gene>
<keyword evidence="1" id="KW-1133">Transmembrane helix</keyword>
<keyword evidence="1" id="KW-0812">Transmembrane</keyword>
<feature type="transmembrane region" description="Helical" evidence="1">
    <location>
        <begin position="312"/>
        <end position="335"/>
    </location>
</feature>
<feature type="chain" id="PRO_5042612513" evidence="2">
    <location>
        <begin position="22"/>
        <end position="662"/>
    </location>
</feature>
<feature type="signal peptide" evidence="2">
    <location>
        <begin position="1"/>
        <end position="21"/>
    </location>
</feature>
<name>A0AAJ0BFN9_9PEZI</name>
<feature type="transmembrane region" description="Helical" evidence="1">
    <location>
        <begin position="144"/>
        <end position="162"/>
    </location>
</feature>
<keyword evidence="2" id="KW-0732">Signal</keyword>
<organism evidence="3 4">
    <name type="scientific">Echria macrotheca</name>
    <dbReference type="NCBI Taxonomy" id="438768"/>
    <lineage>
        <taxon>Eukaryota</taxon>
        <taxon>Fungi</taxon>
        <taxon>Dikarya</taxon>
        <taxon>Ascomycota</taxon>
        <taxon>Pezizomycotina</taxon>
        <taxon>Sordariomycetes</taxon>
        <taxon>Sordariomycetidae</taxon>
        <taxon>Sordariales</taxon>
        <taxon>Schizotheciaceae</taxon>
        <taxon>Echria</taxon>
    </lineage>
</organism>
<proteinExistence type="predicted"/>
<sequence length="662" mass="75032">MATRILRRLGMFRLLRRLGMVVPPGTDWGQGNWTDCGMRFRDILVNNATWNGFTKELIENNYTWTGPIKFLPSEYRNDALYVPYDACVGVCGSRTIGFNDKQTALNILATWVFPLAILITLPWGQGGRNLLEALSHWLGSPQTALTATLWNFWQMRLCYLWASRQNRPQDGRNIPQAGFVGRLISWVAYVKRGTISLWRAAMRSTRGRSDSTRPLIDPPNTAPVSVYNNAMFVLSAFNQVDLGFEKPHDTRADPREEEGGNLNKLLSTLLYGIFRPLSLGGLSLREQKNVELTTALLEILSTQLRINRRRGVIPMLLSLVTFYMAFSFSVALAFGDMGDSTSIFVLDIGIFFSYVPVEVCLLLLDRSPNDSDAQMKIMSRWLYNIDAIRKRADDAEPVWWAGGDVPAPYKLERFTGQGRTLSYAGLPHAVLSEIPGTDTSLTDALRDLTGNRPSTLSRRILDRVQQRNPFKRPRSWNTIARLSQATVWLQVMLAFFSDFFTPTMGPGCWSLIFIGYGVLSSVTWELQFFFLPVTMGRDTTNSKAWRRAITFISHLSNALAILYIVFVLAMFSGGILNNCWCNSLFGGFLGWGGYVDFMDFKYYQSHYPASIIAWTVCTAISLTASVVSMAVAVYWWWRCRGLWEARPDTTVTLESIDFRWLH</sequence>
<feature type="transmembrane region" description="Helical" evidence="1">
    <location>
        <begin position="479"/>
        <end position="497"/>
    </location>
</feature>
<comment type="caution">
    <text evidence="3">The sequence shown here is derived from an EMBL/GenBank/DDBJ whole genome shotgun (WGS) entry which is preliminary data.</text>
</comment>
<dbReference type="EMBL" id="MU839831">
    <property type="protein sequence ID" value="KAK1757030.1"/>
    <property type="molecule type" value="Genomic_DNA"/>
</dbReference>
<dbReference type="AlphaFoldDB" id="A0AAJ0BFN9"/>
<keyword evidence="4" id="KW-1185">Reference proteome</keyword>
<evidence type="ECO:0000313" key="4">
    <source>
        <dbReference type="Proteomes" id="UP001239445"/>
    </source>
</evidence>
<reference evidence="3" key="1">
    <citation type="submission" date="2023-06" db="EMBL/GenBank/DDBJ databases">
        <title>Genome-scale phylogeny and comparative genomics of the fungal order Sordariales.</title>
        <authorList>
            <consortium name="Lawrence Berkeley National Laboratory"/>
            <person name="Hensen N."/>
            <person name="Bonometti L."/>
            <person name="Westerberg I."/>
            <person name="Brannstrom I.O."/>
            <person name="Guillou S."/>
            <person name="Cros-Aarteil S."/>
            <person name="Calhoun S."/>
            <person name="Haridas S."/>
            <person name="Kuo A."/>
            <person name="Mondo S."/>
            <person name="Pangilinan J."/>
            <person name="Riley R."/>
            <person name="Labutti K."/>
            <person name="Andreopoulos B."/>
            <person name="Lipzen A."/>
            <person name="Chen C."/>
            <person name="Yanf M."/>
            <person name="Daum C."/>
            <person name="Ng V."/>
            <person name="Clum A."/>
            <person name="Steindorff A."/>
            <person name="Ohm R."/>
            <person name="Martin F."/>
            <person name="Silar P."/>
            <person name="Natvig D."/>
            <person name="Lalanne C."/>
            <person name="Gautier V."/>
            <person name="Ament-Velasquez S.L."/>
            <person name="Kruys A."/>
            <person name="Hutchinson M.I."/>
            <person name="Powell A.J."/>
            <person name="Barry K."/>
            <person name="Miller A.N."/>
            <person name="Grigoriev I.V."/>
            <person name="Debuchy R."/>
            <person name="Gladieux P."/>
            <person name="Thoren M.H."/>
            <person name="Johannesson H."/>
        </authorList>
    </citation>
    <scope>NUCLEOTIDE SEQUENCE</scope>
    <source>
        <strain evidence="3">PSN4</strain>
    </source>
</reference>